<sequence>MIIILTVTSLSFSFPFGFRKPRPAVLGNTSVSTSSQIFDIDHTQSQFAQLTNSENIFVEQKSSQSQPKKFSNEPCHWDVSQTPGTNTKNNVTLALLETCSDGYDITLVDTEHAEFLIIYQDSTILIKSSPNNNQQTVWKYNDTYEDGFIILLLKGDVTLQNIDFQYLVNTVGYLRISPQSNLIFIPIQLDMIKSLTVIHCNFKGFGDKSGSLIINSYVVDISGANEVIFDQCTFSDIKSQTGVMVVAGYNSFILKDSSFIDTDSQGDDTYGALQVQEGNSNNFEIEIIRNHFKNCRSKALGTIIVFFQYLQTNSLKINGNTITECRGFLAALALGFYDVGIIEFKNNKFVDNRASGQSDNYGCDVYLSTIFATDTIVDPLEYARTSLEGSTSNNINSAQYYIPPDVTQQGYFNLRNISGSCWVDQYQSFGEYDDCFCWTGDDVQHQCACPYGTSTTQDQCKFDLQTVCSGDSEPFNGCKCSSGNYPSYCQCPLNNEDAYYTQTQCASEKQYALLPQCKTDQTPTGGCKCTQYKHPTDPDDCQCPIDNPDYTEEQCKKDILPVCEEDTTTPSEGCKCIHEKHPDQCVCPLNNNGQYTQTQCQFDKLPVCNGDSEPTGGCRCSSGNYPSYCKCPLNNDDEYSKDQCEYDMLSSCISDTTPSEGCKCIHEKHPDQCVCPLNNNGQYTQTQCQFDKLP</sequence>
<name>A0A5J4VHJ7_9EUKA</name>
<feature type="region of interest" description="Disordered" evidence="1">
    <location>
        <begin position="62"/>
        <end position="82"/>
    </location>
</feature>
<proteinExistence type="predicted"/>
<accession>A0A5J4VHJ7</accession>
<evidence type="ECO:0000256" key="1">
    <source>
        <dbReference type="SAM" id="MobiDB-lite"/>
    </source>
</evidence>
<gene>
    <name evidence="2" type="ORF">EZS28_022384</name>
</gene>
<evidence type="ECO:0008006" key="4">
    <source>
        <dbReference type="Google" id="ProtNLM"/>
    </source>
</evidence>
<evidence type="ECO:0000313" key="2">
    <source>
        <dbReference type="EMBL" id="KAA6382087.1"/>
    </source>
</evidence>
<evidence type="ECO:0000313" key="3">
    <source>
        <dbReference type="Proteomes" id="UP000324800"/>
    </source>
</evidence>
<protein>
    <recommendedName>
        <fullName evidence="4">Right handed beta helix domain-containing protein</fullName>
    </recommendedName>
</protein>
<dbReference type="InterPro" id="IPR011050">
    <property type="entry name" value="Pectin_lyase_fold/virulence"/>
</dbReference>
<reference evidence="2 3" key="1">
    <citation type="submission" date="2019-03" db="EMBL/GenBank/DDBJ databases">
        <title>Single cell metagenomics reveals metabolic interactions within the superorganism composed of flagellate Streblomastix strix and complex community of Bacteroidetes bacteria on its surface.</title>
        <authorList>
            <person name="Treitli S.C."/>
            <person name="Kolisko M."/>
            <person name="Husnik F."/>
            <person name="Keeling P."/>
            <person name="Hampl V."/>
        </authorList>
    </citation>
    <scope>NUCLEOTIDE SEQUENCE [LARGE SCALE GENOMIC DNA]</scope>
    <source>
        <strain evidence="2">ST1C</strain>
    </source>
</reference>
<dbReference type="AlphaFoldDB" id="A0A5J4VHJ7"/>
<dbReference type="EMBL" id="SNRW01006972">
    <property type="protein sequence ID" value="KAA6382087.1"/>
    <property type="molecule type" value="Genomic_DNA"/>
</dbReference>
<dbReference type="SUPFAM" id="SSF51126">
    <property type="entry name" value="Pectin lyase-like"/>
    <property type="match status" value="1"/>
</dbReference>
<feature type="non-terminal residue" evidence="2">
    <location>
        <position position="694"/>
    </location>
</feature>
<dbReference type="Proteomes" id="UP000324800">
    <property type="component" value="Unassembled WGS sequence"/>
</dbReference>
<comment type="caution">
    <text evidence="2">The sequence shown here is derived from an EMBL/GenBank/DDBJ whole genome shotgun (WGS) entry which is preliminary data.</text>
</comment>
<organism evidence="2 3">
    <name type="scientific">Streblomastix strix</name>
    <dbReference type="NCBI Taxonomy" id="222440"/>
    <lineage>
        <taxon>Eukaryota</taxon>
        <taxon>Metamonada</taxon>
        <taxon>Preaxostyla</taxon>
        <taxon>Oxymonadida</taxon>
        <taxon>Streblomastigidae</taxon>
        <taxon>Streblomastix</taxon>
    </lineage>
</organism>
<dbReference type="OrthoDB" id="6058034at2759"/>